<organism evidence="1 2">
    <name type="scientific">Novipirellula rosea</name>
    <dbReference type="NCBI Taxonomy" id="1031540"/>
    <lineage>
        <taxon>Bacteria</taxon>
        <taxon>Pseudomonadati</taxon>
        <taxon>Planctomycetota</taxon>
        <taxon>Planctomycetia</taxon>
        <taxon>Pirellulales</taxon>
        <taxon>Pirellulaceae</taxon>
        <taxon>Novipirellula</taxon>
    </lineage>
</organism>
<proteinExistence type="predicted"/>
<comment type="caution">
    <text evidence="1">The sequence shown here is derived from an EMBL/GenBank/DDBJ whole genome shotgun (WGS) entry which is preliminary data.</text>
</comment>
<sequence>MLEGIWYWKNSVSIRRAKTAQCSLFGVAVLADAEHIFAVDSASNYPVCRTLGRENQDVIIEEASERVRRKELQIASEKISPNARFAGKHADQFKVT</sequence>
<evidence type="ECO:0000313" key="2">
    <source>
        <dbReference type="Proteomes" id="UP001500840"/>
    </source>
</evidence>
<gene>
    <name evidence="1" type="ORF">GCM10023156_49830</name>
</gene>
<protein>
    <submittedName>
        <fullName evidence="1">Uncharacterized protein</fullName>
    </submittedName>
</protein>
<dbReference type="Proteomes" id="UP001500840">
    <property type="component" value="Unassembled WGS sequence"/>
</dbReference>
<evidence type="ECO:0000313" key="1">
    <source>
        <dbReference type="EMBL" id="GAA4463970.1"/>
    </source>
</evidence>
<accession>A0ABP8NEG9</accession>
<name>A0ABP8NEG9_9BACT</name>
<reference evidence="2" key="1">
    <citation type="journal article" date="2019" name="Int. J. Syst. Evol. Microbiol.">
        <title>The Global Catalogue of Microorganisms (GCM) 10K type strain sequencing project: providing services to taxonomists for standard genome sequencing and annotation.</title>
        <authorList>
            <consortium name="The Broad Institute Genomics Platform"/>
            <consortium name="The Broad Institute Genome Sequencing Center for Infectious Disease"/>
            <person name="Wu L."/>
            <person name="Ma J."/>
        </authorList>
    </citation>
    <scope>NUCLEOTIDE SEQUENCE [LARGE SCALE GENOMIC DNA]</scope>
    <source>
        <strain evidence="2">JCM 17759</strain>
    </source>
</reference>
<dbReference type="EMBL" id="BAABGA010000067">
    <property type="protein sequence ID" value="GAA4463970.1"/>
    <property type="molecule type" value="Genomic_DNA"/>
</dbReference>
<keyword evidence="2" id="KW-1185">Reference proteome</keyword>